<dbReference type="Gene3D" id="3.40.50.12780">
    <property type="entry name" value="N-terminal domain of ligase-like"/>
    <property type="match status" value="1"/>
</dbReference>
<dbReference type="PROSITE" id="PS00455">
    <property type="entry name" value="AMP_BINDING"/>
    <property type="match status" value="1"/>
</dbReference>
<dbReference type="NCBIfam" id="NF004822">
    <property type="entry name" value="PRK06178.1"/>
    <property type="match status" value="1"/>
</dbReference>
<sequence>MTQDEYLRDVAQLQQRHWPADIPRAPAYRFGEVPMTEYLRRWAALQPDKPAFIYYGAELSYRQLDQQSDALAALLARHGVRQGERVAVFLGNCPQFVVAFYAILKLGAVHVPVNPLFKEAELVYELNDTGAKVAIVQDQLMPLVQAVQDRAPLSTIFTTSFADALPAAPTIPVPESIRQPKIECPGTIDLLRALAEEPGACPAVQVGLDDVAALNYTGGTTGMPKGCVHTQRNMLYTAATTCTVGSPGSPDDISINFFPVFWIAGEDFALLFPVFSGGTCVLLARWDPVGFMAAVQRYRVNVAGLLVDNAVELLEHPEATRYALRSLQRVRVSSFVKKLNIDYRRRWQALTGTVMAEAAWGMTETHTCDTFTTGMQDEDFDLKAQPVFVGLPMPGTEFKICDFDSGALKPLDEEGEICCRSPSLLKGYWNKPEASAQALRDGWLHTGDIGVIDAMGYLHFLGRRKEMLKVKGMSVFPAEIEALLGQNPAILGSGVIGRADAERGQVPVAFIRVDPARRAEVDEQQLIAWCRRNMASYKVPEIRFVDALPMTATGKVKKEELAKLL</sequence>
<evidence type="ECO:0000313" key="4">
    <source>
        <dbReference type="Proteomes" id="UP000252884"/>
    </source>
</evidence>
<dbReference type="PANTHER" id="PTHR43767">
    <property type="entry name" value="LONG-CHAIN-FATTY-ACID--COA LIGASE"/>
    <property type="match status" value="1"/>
</dbReference>
<dbReference type="InterPro" id="IPR025110">
    <property type="entry name" value="AMP-bd_C"/>
</dbReference>
<feature type="domain" description="AMP-dependent synthetase/ligase" evidence="1">
    <location>
        <begin position="39"/>
        <end position="429"/>
    </location>
</feature>
<dbReference type="InterPro" id="IPR020845">
    <property type="entry name" value="AMP-binding_CS"/>
</dbReference>
<gene>
    <name evidence="3" type="ORF">DES41_109275</name>
</gene>
<proteinExistence type="predicted"/>
<reference evidence="3 4" key="1">
    <citation type="submission" date="2018-07" db="EMBL/GenBank/DDBJ databases">
        <title>Genomic Encyclopedia of Type Strains, Phase IV (KMG-IV): sequencing the most valuable type-strain genomes for metagenomic binning, comparative biology and taxonomic classification.</title>
        <authorList>
            <person name="Goeker M."/>
        </authorList>
    </citation>
    <scope>NUCLEOTIDE SEQUENCE [LARGE SCALE GENOMIC DNA]</scope>
    <source>
        <strain evidence="3 4">DSM 21634</strain>
    </source>
</reference>
<name>A0A368XHS1_9BURK</name>
<dbReference type="Pfam" id="PF00501">
    <property type="entry name" value="AMP-binding"/>
    <property type="match status" value="1"/>
</dbReference>
<keyword evidence="4" id="KW-1185">Reference proteome</keyword>
<dbReference type="InterPro" id="IPR000873">
    <property type="entry name" value="AMP-dep_synth/lig_dom"/>
</dbReference>
<evidence type="ECO:0000259" key="2">
    <source>
        <dbReference type="Pfam" id="PF13193"/>
    </source>
</evidence>
<dbReference type="GO" id="GO:0016878">
    <property type="term" value="F:acid-thiol ligase activity"/>
    <property type="evidence" value="ECO:0007669"/>
    <property type="project" value="UniProtKB-ARBA"/>
</dbReference>
<dbReference type="RefSeq" id="WP_114471047.1">
    <property type="nucleotide sequence ID" value="NZ_QPJK01000009.1"/>
</dbReference>
<dbReference type="OrthoDB" id="9047442at2"/>
<dbReference type="Gene3D" id="3.30.300.30">
    <property type="match status" value="1"/>
</dbReference>
<protein>
    <submittedName>
        <fullName evidence="3">Fatty-acyl-CoA synthase/long-chain acyl-CoA synthetase</fullName>
    </submittedName>
</protein>
<feature type="domain" description="AMP-binding enzyme C-terminal" evidence="2">
    <location>
        <begin position="479"/>
        <end position="555"/>
    </location>
</feature>
<dbReference type="InterPro" id="IPR050237">
    <property type="entry name" value="ATP-dep_AMP-bd_enzyme"/>
</dbReference>
<evidence type="ECO:0000259" key="1">
    <source>
        <dbReference type="Pfam" id="PF00501"/>
    </source>
</evidence>
<dbReference type="InterPro" id="IPR045851">
    <property type="entry name" value="AMP-bd_C_sf"/>
</dbReference>
<dbReference type="AlphaFoldDB" id="A0A368XHS1"/>
<dbReference type="EMBL" id="QPJK01000009">
    <property type="protein sequence ID" value="RCW67552.1"/>
    <property type="molecule type" value="Genomic_DNA"/>
</dbReference>
<dbReference type="Proteomes" id="UP000252884">
    <property type="component" value="Unassembled WGS sequence"/>
</dbReference>
<accession>A0A368XHS1</accession>
<dbReference type="InterPro" id="IPR042099">
    <property type="entry name" value="ANL_N_sf"/>
</dbReference>
<evidence type="ECO:0000313" key="3">
    <source>
        <dbReference type="EMBL" id="RCW67552.1"/>
    </source>
</evidence>
<dbReference type="PANTHER" id="PTHR43767:SF1">
    <property type="entry name" value="NONRIBOSOMAL PEPTIDE SYNTHASE PES1 (EUROFUNG)-RELATED"/>
    <property type="match status" value="1"/>
</dbReference>
<organism evidence="3 4">
    <name type="scientific">Pseudorhodoferax soli</name>
    <dbReference type="NCBI Taxonomy" id="545864"/>
    <lineage>
        <taxon>Bacteria</taxon>
        <taxon>Pseudomonadati</taxon>
        <taxon>Pseudomonadota</taxon>
        <taxon>Betaproteobacteria</taxon>
        <taxon>Burkholderiales</taxon>
        <taxon>Comamonadaceae</taxon>
    </lineage>
</organism>
<dbReference type="SUPFAM" id="SSF56801">
    <property type="entry name" value="Acetyl-CoA synthetase-like"/>
    <property type="match status" value="1"/>
</dbReference>
<comment type="caution">
    <text evidence="3">The sequence shown here is derived from an EMBL/GenBank/DDBJ whole genome shotgun (WGS) entry which is preliminary data.</text>
</comment>
<dbReference type="Pfam" id="PF13193">
    <property type="entry name" value="AMP-binding_C"/>
    <property type="match status" value="1"/>
</dbReference>